<dbReference type="InterPro" id="IPR011050">
    <property type="entry name" value="Pectin_lyase_fold/virulence"/>
</dbReference>
<dbReference type="InterPro" id="IPR013783">
    <property type="entry name" value="Ig-like_fold"/>
</dbReference>
<feature type="signal peptide" evidence="1">
    <location>
        <begin position="1"/>
        <end position="41"/>
    </location>
</feature>
<dbReference type="SUPFAM" id="SSF51126">
    <property type="entry name" value="Pectin lyase-like"/>
    <property type="match status" value="2"/>
</dbReference>
<dbReference type="PANTHER" id="PTHR36453:SF1">
    <property type="entry name" value="RIGHT HANDED BETA HELIX DOMAIN-CONTAINING PROTEIN"/>
    <property type="match status" value="1"/>
</dbReference>
<organism evidence="2 3">
    <name type="scientific">Microbacterium awajiense</name>
    <dbReference type="NCBI Taxonomy" id="415214"/>
    <lineage>
        <taxon>Bacteria</taxon>
        <taxon>Bacillati</taxon>
        <taxon>Actinomycetota</taxon>
        <taxon>Actinomycetes</taxon>
        <taxon>Micrococcales</taxon>
        <taxon>Microbacteriaceae</taxon>
        <taxon>Microbacterium</taxon>
    </lineage>
</organism>
<dbReference type="SUPFAM" id="SSF50156">
    <property type="entry name" value="PDZ domain-like"/>
    <property type="match status" value="1"/>
</dbReference>
<name>A0ABP7ALC0_9MICO</name>
<evidence type="ECO:0000313" key="3">
    <source>
        <dbReference type="Proteomes" id="UP001501697"/>
    </source>
</evidence>
<dbReference type="Gene3D" id="2.30.42.10">
    <property type="match status" value="1"/>
</dbReference>
<protein>
    <recommendedName>
        <fullName evidence="4">PDZ domain-containing protein</fullName>
    </recommendedName>
</protein>
<dbReference type="Gene3D" id="2.160.20.10">
    <property type="entry name" value="Single-stranded right-handed beta-helix, Pectin lyase-like"/>
    <property type="match status" value="2"/>
</dbReference>
<dbReference type="Gene3D" id="2.60.120.260">
    <property type="entry name" value="Galactose-binding domain-like"/>
    <property type="match status" value="1"/>
</dbReference>
<dbReference type="Proteomes" id="UP001501697">
    <property type="component" value="Unassembled WGS sequence"/>
</dbReference>
<dbReference type="PANTHER" id="PTHR36453">
    <property type="entry name" value="SECRETED PROTEIN-RELATED"/>
    <property type="match status" value="1"/>
</dbReference>
<gene>
    <name evidence="2" type="ORF">GCM10022200_17440</name>
</gene>
<comment type="caution">
    <text evidence="2">The sequence shown here is derived from an EMBL/GenBank/DDBJ whole genome shotgun (WGS) entry which is preliminary data.</text>
</comment>
<reference evidence="3" key="1">
    <citation type="journal article" date="2019" name="Int. J. Syst. Evol. Microbiol.">
        <title>The Global Catalogue of Microorganisms (GCM) 10K type strain sequencing project: providing services to taxonomists for standard genome sequencing and annotation.</title>
        <authorList>
            <consortium name="The Broad Institute Genomics Platform"/>
            <consortium name="The Broad Institute Genome Sequencing Center for Infectious Disease"/>
            <person name="Wu L."/>
            <person name="Ma J."/>
        </authorList>
    </citation>
    <scope>NUCLEOTIDE SEQUENCE [LARGE SCALE GENOMIC DNA]</scope>
    <source>
        <strain evidence="3">JCM 16544</strain>
    </source>
</reference>
<feature type="chain" id="PRO_5045083988" description="PDZ domain-containing protein" evidence="1">
    <location>
        <begin position="42"/>
        <end position="1191"/>
    </location>
</feature>
<evidence type="ECO:0000256" key="1">
    <source>
        <dbReference type="SAM" id="SignalP"/>
    </source>
</evidence>
<dbReference type="Gene3D" id="2.60.40.10">
    <property type="entry name" value="Immunoglobulins"/>
    <property type="match status" value="1"/>
</dbReference>
<dbReference type="InterPro" id="IPR012334">
    <property type="entry name" value="Pectin_lyas_fold"/>
</dbReference>
<accession>A0ABP7ALC0</accession>
<keyword evidence="3" id="KW-1185">Reference proteome</keyword>
<dbReference type="InterPro" id="IPR036034">
    <property type="entry name" value="PDZ_sf"/>
</dbReference>
<dbReference type="RefSeq" id="WP_344737612.1">
    <property type="nucleotide sequence ID" value="NZ_BAAAYU010000005.1"/>
</dbReference>
<evidence type="ECO:0000313" key="2">
    <source>
        <dbReference type="EMBL" id="GAA3634718.1"/>
    </source>
</evidence>
<evidence type="ECO:0008006" key="4">
    <source>
        <dbReference type="Google" id="ProtNLM"/>
    </source>
</evidence>
<sequence>MSEIESTRLRAPRGGTGSRIAAGVGLAALALSTLVAVPAHAADPITVYVAPNGDDAADGASPTAPVRTLPRAQELVREATPDAESITVALAAGDYYLDETLLFTNADSGADGAPVRWVGSEEGTRIKGGRVLTGSWTPTANDPSVLVTDVPVGIDFDELFIDDVRQVMARYPDYDENAPRLEGTTTLATLNARSAQWADPTTGYVRAMHCRDWGSVSFTIEGREDGELLLDFVGDNNRPQNCNEERPLSANAVMVENVREELDAPFEWFLDRDAGKLYLKPGPGVDLDNATVEVGELDELVILEGTSAADPLHDITFEGIEFGRTHRTLFNSTFEGLSRGDWSVVRKGAMTIRNTRDVSIVDSAFTDLGGNAVFLDGYNEGTEIVTSVFENNGATDVHVVGSPSSVRDYAGNYFTTPDITDLGAGPKTEDYPRDVLIEGNIMSNHGRYEKQTSSVNISIALDVTVRGNTMSNSPRACLNFSDTTWGGHLIQDNDIFDCVNETGDNGSINAWGRSRFWETGARRDAFASLADGVTFMGNTGGELTPEQAREMAKLDTIRPILIDHNRFWHDGDWAIDLDDGSSQFIMTNNVLLKGGIKLRDGFDRTVTNNLILDGSTFEQVSYMPNGDVIRHNITLGDNPYFNTNNEPALAAYDIDENLFWNAGDPIGMRTKPGVNEQLSADGSTLNTATQWYAAGMDRNSRVAAPGFTSSDPAGEYDFTVGADSPAVALGYANIPMSGFGAPGAPLPPPAVLLPDSGGEVPIEVERRRFVEQLWGGQIDNITTPAEQSAYAINDSKGVRFVSVPSDSTAAAAGLEPDDLMRAINGEQLSADRNSFWQVYNALPAGAAITLDVRRGSTNVAISLTKPTAPELLNNTSGVIYRTAAPATAESWLWRDVTRGGNGAHLQDIDATKNQGDTWELTFHGTGIDVISQINRDLGDVDIAIDGEPYTTQSFHNPTRMHQQTVLSISGLAAGVHTITGTKKTGSYMIVDAFLTHPAEDTEPEPDAERPVATLVAPSESGPFPQLDLRVDATDDRGLKRIVANVYQGATLVKSTQSAVADGATAATHTATVRLPDGEYYVKYNAEDLAGNIARTGSFAFTIDATAPTVTVKSGAQFTVGEDPYDLVSFKLFDAGKIDRVEINGVVKDLTDNKWSDVNFVAPGKFGAVQGANVMKVVDVAGNVSTVEFTLG</sequence>
<keyword evidence="1" id="KW-0732">Signal</keyword>
<proteinExistence type="predicted"/>
<dbReference type="EMBL" id="BAAAYU010000005">
    <property type="protein sequence ID" value="GAA3634718.1"/>
    <property type="molecule type" value="Genomic_DNA"/>
</dbReference>